<dbReference type="KEGG" id="mabb:MASS_0254"/>
<feature type="transmembrane region" description="Helical" evidence="1">
    <location>
        <begin position="22"/>
        <end position="39"/>
    </location>
</feature>
<name>A0AB33A536_9MYCO</name>
<reference evidence="2 3" key="1">
    <citation type="journal article" date="2013" name="Genome Announc.">
        <title>Complete Genome Sequence of Mycobacterium massiliense Clinical Strain Asan 50594, Belonging to the Type II Genotype.</title>
        <authorList>
            <person name="Kim B.J."/>
            <person name="Kim B.R."/>
            <person name="Hong S.H."/>
            <person name="Seok S.H."/>
            <person name="Kook Y.H."/>
            <person name="Kim B.J."/>
        </authorList>
    </citation>
    <scope>NUCLEOTIDE SEQUENCE [LARGE SCALE GENOMIC DNA]</scope>
    <source>
        <strain evidence="2 3">50594</strain>
    </source>
</reference>
<dbReference type="Pfam" id="PF10947">
    <property type="entry name" value="DUF2628"/>
    <property type="match status" value="1"/>
</dbReference>
<dbReference type="AlphaFoldDB" id="A0AB33A536"/>
<organism evidence="2 3">
    <name type="scientific">Mycobacteroides abscessus subsp. bolletii 50594</name>
    <dbReference type="NCBI Taxonomy" id="1303024"/>
    <lineage>
        <taxon>Bacteria</taxon>
        <taxon>Bacillati</taxon>
        <taxon>Actinomycetota</taxon>
        <taxon>Actinomycetes</taxon>
        <taxon>Mycobacteriales</taxon>
        <taxon>Mycobacteriaceae</taxon>
        <taxon>Mycobacteroides</taxon>
        <taxon>Mycobacteroides abscessus</taxon>
    </lineage>
</organism>
<proteinExistence type="predicted"/>
<keyword evidence="1" id="KW-0472">Membrane</keyword>
<accession>A0AB33A536</accession>
<gene>
    <name evidence="2" type="ORF">MASS_0254</name>
</gene>
<keyword evidence="1" id="KW-1133">Transmembrane helix</keyword>
<evidence type="ECO:0000256" key="1">
    <source>
        <dbReference type="SAM" id="Phobius"/>
    </source>
</evidence>
<dbReference type="EMBL" id="CP004374">
    <property type="protein sequence ID" value="AGM26856.1"/>
    <property type="molecule type" value="Genomic_DNA"/>
</dbReference>
<evidence type="ECO:0000313" key="3">
    <source>
        <dbReference type="Proteomes" id="UP000013961"/>
    </source>
</evidence>
<sequence>MQSAGVLFGPIYYFVKGMWRKGLIIVAFVLAVVGVQYAVGGSDGVYQAVNLALSCVLMVTANHTYYLDRVKGSQSWNPFEGMKWRKWRKSLSLK</sequence>
<evidence type="ECO:0000313" key="2">
    <source>
        <dbReference type="EMBL" id="AGM26856.1"/>
    </source>
</evidence>
<feature type="transmembrane region" description="Helical" evidence="1">
    <location>
        <begin position="45"/>
        <end position="67"/>
    </location>
</feature>
<keyword evidence="1" id="KW-0812">Transmembrane</keyword>
<protein>
    <submittedName>
        <fullName evidence="2">Uncharacterized protein</fullName>
    </submittedName>
</protein>
<dbReference type="Proteomes" id="UP000013961">
    <property type="component" value="Chromosome"/>
</dbReference>
<dbReference type="InterPro" id="IPR024399">
    <property type="entry name" value="DUF2628"/>
</dbReference>